<name>A0A9P4VR05_9PEZI</name>
<feature type="region of interest" description="Disordered" evidence="1">
    <location>
        <begin position="203"/>
        <end position="310"/>
    </location>
</feature>
<comment type="caution">
    <text evidence="2">The sequence shown here is derived from an EMBL/GenBank/DDBJ whole genome shotgun (WGS) entry which is preliminary data.</text>
</comment>
<dbReference type="AlphaFoldDB" id="A0A9P4VR05"/>
<dbReference type="Proteomes" id="UP000799429">
    <property type="component" value="Unassembled WGS sequence"/>
</dbReference>
<organism evidence="2 3">
    <name type="scientific">Patellaria atrata CBS 101060</name>
    <dbReference type="NCBI Taxonomy" id="1346257"/>
    <lineage>
        <taxon>Eukaryota</taxon>
        <taxon>Fungi</taxon>
        <taxon>Dikarya</taxon>
        <taxon>Ascomycota</taxon>
        <taxon>Pezizomycotina</taxon>
        <taxon>Dothideomycetes</taxon>
        <taxon>Dothideomycetes incertae sedis</taxon>
        <taxon>Patellariales</taxon>
        <taxon>Patellariaceae</taxon>
        <taxon>Patellaria</taxon>
    </lineage>
</organism>
<evidence type="ECO:0000313" key="3">
    <source>
        <dbReference type="Proteomes" id="UP000799429"/>
    </source>
</evidence>
<feature type="compositionally biased region" description="Low complexity" evidence="1">
    <location>
        <begin position="124"/>
        <end position="138"/>
    </location>
</feature>
<feature type="compositionally biased region" description="Polar residues" evidence="1">
    <location>
        <begin position="139"/>
        <end position="150"/>
    </location>
</feature>
<gene>
    <name evidence="2" type="ORF">M501DRAFT_1055141</name>
</gene>
<keyword evidence="3" id="KW-1185">Reference proteome</keyword>
<feature type="compositionally biased region" description="Basic and acidic residues" evidence="1">
    <location>
        <begin position="230"/>
        <end position="255"/>
    </location>
</feature>
<accession>A0A9P4VR05</accession>
<reference evidence="2" key="1">
    <citation type="journal article" date="2020" name="Stud. Mycol.">
        <title>101 Dothideomycetes genomes: a test case for predicting lifestyles and emergence of pathogens.</title>
        <authorList>
            <person name="Haridas S."/>
            <person name="Albert R."/>
            <person name="Binder M."/>
            <person name="Bloem J."/>
            <person name="Labutti K."/>
            <person name="Salamov A."/>
            <person name="Andreopoulos B."/>
            <person name="Baker S."/>
            <person name="Barry K."/>
            <person name="Bills G."/>
            <person name="Bluhm B."/>
            <person name="Cannon C."/>
            <person name="Castanera R."/>
            <person name="Culley D."/>
            <person name="Daum C."/>
            <person name="Ezra D."/>
            <person name="Gonzalez J."/>
            <person name="Henrissat B."/>
            <person name="Kuo A."/>
            <person name="Liang C."/>
            <person name="Lipzen A."/>
            <person name="Lutzoni F."/>
            <person name="Magnuson J."/>
            <person name="Mondo S."/>
            <person name="Nolan M."/>
            <person name="Ohm R."/>
            <person name="Pangilinan J."/>
            <person name="Park H.-J."/>
            <person name="Ramirez L."/>
            <person name="Alfaro M."/>
            <person name="Sun H."/>
            <person name="Tritt A."/>
            <person name="Yoshinaga Y."/>
            <person name="Zwiers L.-H."/>
            <person name="Turgeon B."/>
            <person name="Goodwin S."/>
            <person name="Spatafora J."/>
            <person name="Crous P."/>
            <person name="Grigoriev I."/>
        </authorList>
    </citation>
    <scope>NUCLEOTIDE SEQUENCE</scope>
    <source>
        <strain evidence="2">CBS 101060</strain>
    </source>
</reference>
<sequence length="459" mass="50799">MTHNGSGSTTPEFLELRVQIPNDGNAWEINLGTVEVYTHVRYPGRMSTPFSAEVPAVSRPLRPVPADSGNHQHRIRVLAPCYFFPITTPLPPRPNRSPPAPLPPNQPLPALAVPQAPPSTSPTENLEAWLENELESSAGTESAKSTATMTRTRHVDLEERSERAKQQLDAAGADDSPFGSGIPLISPAPKRSLLKKMSSFDVKNAVKGKNPFKKEEQKPNFKAIVSPQGARDEVGDHERQQLAKMAAIREEEAPRRAQGQASAQIGYGTVPNTAGTPLSRARPAPVKTAGAGAKDQAAVPDPDPDRSPITMTDAEADSAVWHDVLRMKLPPGGHPCRAGYEENVDEKTGYCRCKLRADYFHKKDRQIYHGVLEAKQYGALSLDFNVDIPPNPIMPRFAKFIDGITYCRTKKAHYIRVFYNQDGPEEHEFRIITDDYGKVLWLLMDLVQYVTFVRKYGEP</sequence>
<evidence type="ECO:0000256" key="1">
    <source>
        <dbReference type="SAM" id="MobiDB-lite"/>
    </source>
</evidence>
<protein>
    <submittedName>
        <fullName evidence="2">Uncharacterized protein</fullName>
    </submittedName>
</protein>
<feature type="compositionally biased region" description="Pro residues" evidence="1">
    <location>
        <begin position="89"/>
        <end position="107"/>
    </location>
</feature>
<feature type="compositionally biased region" description="Basic and acidic residues" evidence="1">
    <location>
        <begin position="153"/>
        <end position="166"/>
    </location>
</feature>
<evidence type="ECO:0000313" key="2">
    <source>
        <dbReference type="EMBL" id="KAF2842441.1"/>
    </source>
</evidence>
<feature type="region of interest" description="Disordered" evidence="1">
    <location>
        <begin position="89"/>
        <end position="189"/>
    </location>
</feature>
<dbReference type="EMBL" id="MU006090">
    <property type="protein sequence ID" value="KAF2842441.1"/>
    <property type="molecule type" value="Genomic_DNA"/>
</dbReference>
<proteinExistence type="predicted"/>